<evidence type="ECO:0000313" key="1">
    <source>
        <dbReference type="EMBL" id="MCK2035723.1"/>
    </source>
</evidence>
<protein>
    <submittedName>
        <fullName evidence="1">DUF2848 domain-containing protein</fullName>
    </submittedName>
</protein>
<gene>
    <name evidence="1" type="ORF">KZC51_06195</name>
</gene>
<dbReference type="InterPro" id="IPR021269">
    <property type="entry name" value="DUF2848"/>
</dbReference>
<sequence length="229" mass="24434">MTPPREALIDLPELHNPKVVVVGYAGRDLASVQHHIDELAAIGVAPPPEVPMLYPMPQETLERSAAIEVQGRGTSGEVEPVLVRAGSRWYLTIGSDHTDRDLEVQDILLSKQVCGKPIASQAIALDGDPTDGAADALWDSAHMDSWVDGVPYQSGPLSTLRHPSDLIERVTAANDTTGDLVIFGGTVPLIDGTFRPGQVFTATLAVPGVDSLHLAYTTTVSKEETDEQA</sequence>
<reference evidence="1 2" key="1">
    <citation type="submission" date="2021-06" db="EMBL/GenBank/DDBJ databases">
        <title>Genome-based taxonomic framework of Microbacterium strains isolated from marine environment, the description of four new species and reclassification of four preexisting species.</title>
        <authorList>
            <person name="Lee S.D."/>
            <person name="Kim S.-M."/>
            <person name="Byeon Y.-S."/>
            <person name="Yang H.L."/>
            <person name="Kim I.S."/>
        </authorList>
    </citation>
    <scope>NUCLEOTIDE SEQUENCE [LARGE SCALE GENOMIC DNA]</scope>
    <source>
        <strain evidence="1 2">SSW1-49</strain>
    </source>
</reference>
<dbReference type="Proteomes" id="UP001300096">
    <property type="component" value="Unassembled WGS sequence"/>
</dbReference>
<organism evidence="1 2">
    <name type="scientific">Microbacterium croceum</name>
    <dbReference type="NCBI Taxonomy" id="2851645"/>
    <lineage>
        <taxon>Bacteria</taxon>
        <taxon>Bacillati</taxon>
        <taxon>Actinomycetota</taxon>
        <taxon>Actinomycetes</taxon>
        <taxon>Micrococcales</taxon>
        <taxon>Microbacteriaceae</taxon>
        <taxon>Microbacterium</taxon>
    </lineage>
</organism>
<dbReference type="Pfam" id="PF11010">
    <property type="entry name" value="DUF2848"/>
    <property type="match status" value="1"/>
</dbReference>
<accession>A0ABT0FCD8</accession>
<evidence type="ECO:0000313" key="2">
    <source>
        <dbReference type="Proteomes" id="UP001300096"/>
    </source>
</evidence>
<dbReference type="RefSeq" id="WP_247629133.1">
    <property type="nucleotide sequence ID" value="NZ_JAHWXN010000001.1"/>
</dbReference>
<keyword evidence="2" id="KW-1185">Reference proteome</keyword>
<comment type="caution">
    <text evidence="1">The sequence shown here is derived from an EMBL/GenBank/DDBJ whole genome shotgun (WGS) entry which is preliminary data.</text>
</comment>
<name>A0ABT0FCD8_9MICO</name>
<proteinExistence type="predicted"/>
<dbReference type="EMBL" id="JAHWXN010000001">
    <property type="protein sequence ID" value="MCK2035723.1"/>
    <property type="molecule type" value="Genomic_DNA"/>
</dbReference>